<reference evidence="10" key="1">
    <citation type="submission" date="2016-11" db="EMBL/GenBank/DDBJ databases">
        <authorList>
            <person name="Varghese N."/>
            <person name="Submissions S."/>
        </authorList>
    </citation>
    <scope>NUCLEOTIDE SEQUENCE [LARGE SCALE GENOMIC DNA]</scope>
    <source>
        <strain evidence="10">DSM 3071</strain>
    </source>
</reference>
<evidence type="ECO:0000256" key="1">
    <source>
        <dbReference type="ARBA" id="ARBA00004651"/>
    </source>
</evidence>
<evidence type="ECO:0000259" key="8">
    <source>
        <dbReference type="Pfam" id="PF00528"/>
    </source>
</evidence>
<dbReference type="Gene3D" id="1.10.3720.10">
    <property type="entry name" value="MetI-like"/>
    <property type="match status" value="1"/>
</dbReference>
<dbReference type="GO" id="GO:0055085">
    <property type="term" value="P:transmembrane transport"/>
    <property type="evidence" value="ECO:0007669"/>
    <property type="project" value="InterPro"/>
</dbReference>
<accession>A0A1M6F7Q1</accession>
<dbReference type="STRING" id="1121131.SAMN02745229_03864"/>
<dbReference type="Proteomes" id="UP000184278">
    <property type="component" value="Unassembled WGS sequence"/>
</dbReference>
<evidence type="ECO:0000256" key="4">
    <source>
        <dbReference type="ARBA" id="ARBA00022692"/>
    </source>
</evidence>
<feature type="transmembrane region" description="Helical" evidence="7">
    <location>
        <begin position="20"/>
        <end position="39"/>
    </location>
</feature>
<keyword evidence="3" id="KW-1003">Cell membrane</keyword>
<keyword evidence="5 7" id="KW-1133">Transmembrane helix</keyword>
<evidence type="ECO:0000313" key="9">
    <source>
        <dbReference type="EMBL" id="SHI93735.1"/>
    </source>
</evidence>
<feature type="transmembrane region" description="Helical" evidence="7">
    <location>
        <begin position="223"/>
        <end position="242"/>
    </location>
</feature>
<protein>
    <submittedName>
        <fullName evidence="9">ABC-type sugar transport system, permease component</fullName>
    </submittedName>
</protein>
<dbReference type="GO" id="GO:0005886">
    <property type="term" value="C:plasma membrane"/>
    <property type="evidence" value="ECO:0007669"/>
    <property type="project" value="UniProtKB-SubCell"/>
</dbReference>
<evidence type="ECO:0000256" key="3">
    <source>
        <dbReference type="ARBA" id="ARBA00022475"/>
    </source>
</evidence>
<feature type="transmembrane region" description="Helical" evidence="7">
    <location>
        <begin position="277"/>
        <end position="295"/>
    </location>
</feature>
<dbReference type="InterPro" id="IPR035906">
    <property type="entry name" value="MetI-like_sf"/>
</dbReference>
<evidence type="ECO:0000256" key="6">
    <source>
        <dbReference type="ARBA" id="ARBA00023136"/>
    </source>
</evidence>
<dbReference type="AlphaFoldDB" id="A0A1M6F7Q1"/>
<dbReference type="EMBL" id="FQXK01000048">
    <property type="protein sequence ID" value="SHI93735.1"/>
    <property type="molecule type" value="Genomic_DNA"/>
</dbReference>
<evidence type="ECO:0000256" key="7">
    <source>
        <dbReference type="SAM" id="Phobius"/>
    </source>
</evidence>
<dbReference type="SUPFAM" id="SSF161098">
    <property type="entry name" value="MetI-like"/>
    <property type="match status" value="1"/>
</dbReference>
<dbReference type="PANTHER" id="PTHR43227:SF3">
    <property type="entry name" value="BINDING-PROTEIN-DEPENDENT TRANSPORT SYSTEMS INNER MEMBRANE COMPONENT"/>
    <property type="match status" value="1"/>
</dbReference>
<sequence>MKKQKSKLAGLQKRKAIAGYLFISPFIIGFLAFMVKPLFQSLRMSFSEVSLGSGNFSLAFNGIENLKYAFRVDPEYTRLLVEELGRMVVYSLAIIVFSFFVALILNQKFKGRALVRAVFFLPVILSSGVILGLETNNQLMATLAAQIEETTSGVSITAALENILRTAGVGVKAFEKVFEVIDNIYDVAIASGIQIIIFLSGLQTISSSMYEAADIEGCTKWESLWKITFPMISSMFLVNWIYTVVDFCMRSDNKVIEKIQSVMIDQMQYGRASAMSWVYFLVILAFIGISSFLISKEVYYYD</sequence>
<feature type="transmembrane region" description="Helical" evidence="7">
    <location>
        <begin position="113"/>
        <end position="133"/>
    </location>
</feature>
<keyword evidence="4 7" id="KW-0812">Transmembrane</keyword>
<evidence type="ECO:0000313" key="10">
    <source>
        <dbReference type="Proteomes" id="UP000184278"/>
    </source>
</evidence>
<dbReference type="OrthoDB" id="9788108at2"/>
<keyword evidence="9" id="KW-0762">Sugar transport</keyword>
<keyword evidence="6 7" id="KW-0472">Membrane</keyword>
<name>A0A1M6F7Q1_BUTFI</name>
<feature type="transmembrane region" description="Helical" evidence="7">
    <location>
        <begin position="87"/>
        <end position="106"/>
    </location>
</feature>
<feature type="domain" description="ABC transmembrane type-1" evidence="8">
    <location>
        <begin position="191"/>
        <end position="245"/>
    </location>
</feature>
<dbReference type="PANTHER" id="PTHR43227">
    <property type="entry name" value="BLL4140 PROTEIN"/>
    <property type="match status" value="1"/>
</dbReference>
<dbReference type="InterPro" id="IPR050809">
    <property type="entry name" value="UgpAE/MalFG_permease"/>
</dbReference>
<keyword evidence="2" id="KW-0813">Transport</keyword>
<keyword evidence="10" id="KW-1185">Reference proteome</keyword>
<comment type="subcellular location">
    <subcellularLocation>
        <location evidence="1">Cell membrane</location>
        <topology evidence="1">Multi-pass membrane protein</topology>
    </subcellularLocation>
</comment>
<proteinExistence type="predicted"/>
<gene>
    <name evidence="9" type="ORF">SAMN02745229_03864</name>
</gene>
<dbReference type="InterPro" id="IPR000515">
    <property type="entry name" value="MetI-like"/>
</dbReference>
<evidence type="ECO:0000256" key="2">
    <source>
        <dbReference type="ARBA" id="ARBA00022448"/>
    </source>
</evidence>
<evidence type="ECO:0000256" key="5">
    <source>
        <dbReference type="ARBA" id="ARBA00022989"/>
    </source>
</evidence>
<feature type="transmembrane region" description="Helical" evidence="7">
    <location>
        <begin position="184"/>
        <end position="202"/>
    </location>
</feature>
<dbReference type="Pfam" id="PF00528">
    <property type="entry name" value="BPD_transp_1"/>
    <property type="match status" value="1"/>
</dbReference>
<organism evidence="9 10">
    <name type="scientific">Butyrivibrio fibrisolvens DSM 3071</name>
    <dbReference type="NCBI Taxonomy" id="1121131"/>
    <lineage>
        <taxon>Bacteria</taxon>
        <taxon>Bacillati</taxon>
        <taxon>Bacillota</taxon>
        <taxon>Clostridia</taxon>
        <taxon>Lachnospirales</taxon>
        <taxon>Lachnospiraceae</taxon>
        <taxon>Butyrivibrio</taxon>
    </lineage>
</organism>